<accession>A0A9D1VAG5</accession>
<dbReference type="SMART" id="SM00244">
    <property type="entry name" value="PHB"/>
    <property type="match status" value="1"/>
</dbReference>
<dbReference type="GO" id="GO:0016020">
    <property type="term" value="C:membrane"/>
    <property type="evidence" value="ECO:0007669"/>
    <property type="project" value="UniProtKB-SubCell"/>
</dbReference>
<comment type="caution">
    <text evidence="3">The sequence shown here is derived from an EMBL/GenBank/DDBJ whole genome shotgun (WGS) entry which is preliminary data.</text>
</comment>
<proteinExistence type="predicted"/>
<feature type="domain" description="Band 7" evidence="2">
    <location>
        <begin position="1"/>
        <end position="173"/>
    </location>
</feature>
<dbReference type="PRINTS" id="PR00721">
    <property type="entry name" value="STOMATIN"/>
</dbReference>
<evidence type="ECO:0000313" key="4">
    <source>
        <dbReference type="Proteomes" id="UP000823964"/>
    </source>
</evidence>
<dbReference type="PANTHER" id="PTHR43327">
    <property type="entry name" value="STOMATIN-LIKE PROTEIN 2, MITOCHONDRIAL"/>
    <property type="match status" value="1"/>
</dbReference>
<name>A0A9D1VAG5_9BACT</name>
<dbReference type="PANTHER" id="PTHR43327:SF10">
    <property type="entry name" value="STOMATIN-LIKE PROTEIN 2, MITOCHONDRIAL"/>
    <property type="match status" value="1"/>
</dbReference>
<dbReference type="AlphaFoldDB" id="A0A9D1VAG5"/>
<organism evidence="3 4">
    <name type="scientific">Candidatus Akkermansia intestinigallinarum</name>
    <dbReference type="NCBI Taxonomy" id="2838431"/>
    <lineage>
        <taxon>Bacteria</taxon>
        <taxon>Pseudomonadati</taxon>
        <taxon>Verrucomicrobiota</taxon>
        <taxon>Verrucomicrobiia</taxon>
        <taxon>Verrucomicrobiales</taxon>
        <taxon>Akkermansiaceae</taxon>
        <taxon>Akkermansia</taxon>
    </lineage>
</organism>
<dbReference type="InterPro" id="IPR001972">
    <property type="entry name" value="Stomatin_HflK_fam"/>
</dbReference>
<dbReference type="Proteomes" id="UP000823964">
    <property type="component" value="Unassembled WGS sequence"/>
</dbReference>
<evidence type="ECO:0000259" key="2">
    <source>
        <dbReference type="SMART" id="SM00244"/>
    </source>
</evidence>
<dbReference type="InterPro" id="IPR050710">
    <property type="entry name" value="Band7/mec-2_domain"/>
</dbReference>
<comment type="subcellular location">
    <subcellularLocation>
        <location evidence="1">Membrane</location>
        <topology evidence="1">Single-pass membrane protein</topology>
    </subcellularLocation>
</comment>
<dbReference type="EMBL" id="DXFQ01000044">
    <property type="protein sequence ID" value="HIX19483.1"/>
    <property type="molecule type" value="Genomic_DNA"/>
</dbReference>
<reference evidence="3" key="1">
    <citation type="journal article" date="2021" name="PeerJ">
        <title>Extensive microbial diversity within the chicken gut microbiome revealed by metagenomics and culture.</title>
        <authorList>
            <person name="Gilroy R."/>
            <person name="Ravi A."/>
            <person name="Getino M."/>
            <person name="Pursley I."/>
            <person name="Horton D.L."/>
            <person name="Alikhan N.F."/>
            <person name="Baker D."/>
            <person name="Gharbi K."/>
            <person name="Hall N."/>
            <person name="Watson M."/>
            <person name="Adriaenssens E.M."/>
            <person name="Foster-Nyarko E."/>
            <person name="Jarju S."/>
            <person name="Secka A."/>
            <person name="Antonio M."/>
            <person name="Oren A."/>
            <person name="Chaudhuri R.R."/>
            <person name="La Ragione R."/>
            <person name="Hildebrand F."/>
            <person name="Pallen M.J."/>
        </authorList>
    </citation>
    <scope>NUCLEOTIDE SEQUENCE</scope>
    <source>
        <strain evidence="3">14975</strain>
    </source>
</reference>
<sequence>MFIFSVPQGHCCIIEMFGKPQSVKKSGLNFRLPLIQSPKDVSPLWGNQTNKEGIFIQLSEQITCENGRTCTTKDNANVEVSCTIRWRIVDPIKAVYDVDNLHRALVEAVLNEVRSTIGTMELDAVLSGRAALSEKITRAIAPTFSRWGVSLTAVEIQEMTTDKDTAAAMRQIIEAERRSRAIRAEADGESNARIRLAEADKQAEVIRAEGHAQAMSLRAEADKAYLAALAPVVGAQEAVRMLLNRQTLEGYETISHTTNAKVYLPANLPASVNVSEP</sequence>
<evidence type="ECO:0000313" key="3">
    <source>
        <dbReference type="EMBL" id="HIX19483.1"/>
    </source>
</evidence>
<dbReference type="Pfam" id="PF01145">
    <property type="entry name" value="Band_7"/>
    <property type="match status" value="1"/>
</dbReference>
<dbReference type="InterPro" id="IPR036013">
    <property type="entry name" value="Band_7/SPFH_dom_sf"/>
</dbReference>
<dbReference type="SUPFAM" id="SSF117892">
    <property type="entry name" value="Band 7/SPFH domain"/>
    <property type="match status" value="1"/>
</dbReference>
<dbReference type="InterPro" id="IPR001107">
    <property type="entry name" value="Band_7"/>
</dbReference>
<reference evidence="3" key="2">
    <citation type="submission" date="2021-04" db="EMBL/GenBank/DDBJ databases">
        <authorList>
            <person name="Gilroy R."/>
        </authorList>
    </citation>
    <scope>NUCLEOTIDE SEQUENCE</scope>
    <source>
        <strain evidence="3">14975</strain>
    </source>
</reference>
<evidence type="ECO:0000256" key="1">
    <source>
        <dbReference type="ARBA" id="ARBA00004167"/>
    </source>
</evidence>
<gene>
    <name evidence="3" type="ORF">H9862_02640</name>
</gene>
<dbReference type="Gene3D" id="3.30.479.30">
    <property type="entry name" value="Band 7 domain"/>
    <property type="match status" value="1"/>
</dbReference>
<protein>
    <submittedName>
        <fullName evidence="3">SPFH/Band 7/PHB domain protein</fullName>
    </submittedName>
</protein>